<evidence type="ECO:0000256" key="11">
    <source>
        <dbReference type="SAM" id="Coils"/>
    </source>
</evidence>
<gene>
    <name evidence="12" type="ORF">KLDO_g1322</name>
</gene>
<accession>A0A0A8L492</accession>
<keyword evidence="4 10" id="KW-0809">Transit peptide</keyword>
<keyword evidence="3 10" id="KW-0999">Mitochondrion inner membrane</keyword>
<sequence>MSIVLIRRTNLRLLIKCTGLARNNHRIFYSTEPNTKPALVDIWKQKLGLYWEKSQNKLNATNNKLRDYSVNFKTQVSKAQKSIKDANERLAQMENDKNDSKLNYDAEGKIKDLPSESERHRKRWARKMELYLDSLQETIFTATRALNDVTGYSSIQNLRNTIASLEEELKDTKTLVNEAKQTYQTAIEARSTSQKEVNELLQRKNSWSPADLDRFTQLYRDDTLNSQSEEKSKLKLAELESKEEELSTNLYRAILTRYHEEQIWSDKIRRTSTWGTFILMGVNILFFVVFQLLLEPWKRRRLVGSFEDKVKLALDDNQKEQSLAFAGMSNTIDSLVSLKLEEINNTDSQEEVLPIPSISQLSNDFRRWCSFHWHICYDKLLSILPETSITFTKSFFYSYSAVILSLGVLVGHLF</sequence>
<comment type="function">
    <text evidence="9">Required for the maintenance of the structure of the mitochondrial inner membrane. Involved in mitochondrial morphology. Causes growth arrest when highly overexpressed.</text>
</comment>
<evidence type="ECO:0000256" key="10">
    <source>
        <dbReference type="RuleBase" id="RU364128"/>
    </source>
</evidence>
<dbReference type="Pfam" id="PF05546">
    <property type="entry name" value="She9_MDM33"/>
    <property type="match status" value="1"/>
</dbReference>
<evidence type="ECO:0000256" key="8">
    <source>
        <dbReference type="ARBA" id="ARBA00023136"/>
    </source>
</evidence>
<dbReference type="EMBL" id="CCBQ010000019">
    <property type="protein sequence ID" value="CDO93016.1"/>
    <property type="molecule type" value="Genomic_DNA"/>
</dbReference>
<evidence type="ECO:0000256" key="5">
    <source>
        <dbReference type="ARBA" id="ARBA00022989"/>
    </source>
</evidence>
<keyword evidence="7 10" id="KW-0496">Mitochondrion</keyword>
<dbReference type="Proteomes" id="UP000031516">
    <property type="component" value="Unassembled WGS sequence"/>
</dbReference>
<comment type="subunit">
    <text evidence="10">Homooligomer.</text>
</comment>
<evidence type="ECO:0000256" key="4">
    <source>
        <dbReference type="ARBA" id="ARBA00022946"/>
    </source>
</evidence>
<comment type="similarity">
    <text evidence="1 10">Belongs to the SHE9 family.</text>
</comment>
<dbReference type="PANTHER" id="PTHR31961:SF3">
    <property type="entry name" value="SENSITIVE TO HIGH EXPRESSION PROTEIN 9, MITOCHONDRIAL"/>
    <property type="match status" value="1"/>
</dbReference>
<proteinExistence type="inferred from homology"/>
<evidence type="ECO:0000256" key="9">
    <source>
        <dbReference type="ARBA" id="ARBA00024807"/>
    </source>
</evidence>
<evidence type="ECO:0000313" key="13">
    <source>
        <dbReference type="Proteomes" id="UP000031516"/>
    </source>
</evidence>
<evidence type="ECO:0000256" key="7">
    <source>
        <dbReference type="ARBA" id="ARBA00023128"/>
    </source>
</evidence>
<keyword evidence="5 10" id="KW-1133">Transmembrane helix</keyword>
<dbReference type="PANTHER" id="PTHR31961">
    <property type="entry name" value="SENSITIVE TO HIGH EXPRESSION PROTEIN 9, MITOCHONDRIAL"/>
    <property type="match status" value="1"/>
</dbReference>
<feature type="coiled-coil region" evidence="11">
    <location>
        <begin position="76"/>
        <end position="103"/>
    </location>
</feature>
<evidence type="ECO:0000256" key="6">
    <source>
        <dbReference type="ARBA" id="ARBA00023054"/>
    </source>
</evidence>
<evidence type="ECO:0000256" key="1">
    <source>
        <dbReference type="ARBA" id="ARBA00007472"/>
    </source>
</evidence>
<keyword evidence="8 10" id="KW-0472">Membrane</keyword>
<keyword evidence="2 10" id="KW-0812">Transmembrane</keyword>
<organism evidence="12 13">
    <name type="scientific">Kluyveromyces dobzhanskii CBS 2104</name>
    <dbReference type="NCBI Taxonomy" id="1427455"/>
    <lineage>
        <taxon>Eukaryota</taxon>
        <taxon>Fungi</taxon>
        <taxon>Dikarya</taxon>
        <taxon>Ascomycota</taxon>
        <taxon>Saccharomycotina</taxon>
        <taxon>Saccharomycetes</taxon>
        <taxon>Saccharomycetales</taxon>
        <taxon>Saccharomycetaceae</taxon>
        <taxon>Kluyveromyces</taxon>
    </lineage>
</organism>
<evidence type="ECO:0000256" key="2">
    <source>
        <dbReference type="ARBA" id="ARBA00022692"/>
    </source>
</evidence>
<name>A0A0A8L492_9SACH</name>
<feature type="transmembrane region" description="Helical" evidence="10">
    <location>
        <begin position="274"/>
        <end position="294"/>
    </location>
</feature>
<dbReference type="OrthoDB" id="5595506at2759"/>
<dbReference type="InterPro" id="IPR008839">
    <property type="entry name" value="MDM33_fungi"/>
</dbReference>
<reference evidence="12 13" key="1">
    <citation type="submission" date="2014-03" db="EMBL/GenBank/DDBJ databases">
        <title>The genome of Kluyveromyces dobzhanskii.</title>
        <authorList>
            <person name="Nystedt B."/>
            <person name="Astrom S."/>
        </authorList>
    </citation>
    <scope>NUCLEOTIDE SEQUENCE [LARGE SCALE GENOMIC DNA]</scope>
    <source>
        <strain evidence="12 13">CBS 2104</strain>
    </source>
</reference>
<feature type="transmembrane region" description="Helical" evidence="10">
    <location>
        <begin position="395"/>
        <end position="413"/>
    </location>
</feature>
<dbReference type="GO" id="GO:0007007">
    <property type="term" value="P:inner mitochondrial membrane organization"/>
    <property type="evidence" value="ECO:0007669"/>
    <property type="project" value="TreeGrafter"/>
</dbReference>
<keyword evidence="6 11" id="KW-0175">Coiled coil</keyword>
<comment type="caution">
    <text evidence="12">The sequence shown here is derived from an EMBL/GenBank/DDBJ whole genome shotgun (WGS) entry which is preliminary data.</text>
</comment>
<evidence type="ECO:0000256" key="3">
    <source>
        <dbReference type="ARBA" id="ARBA00022792"/>
    </source>
</evidence>
<comment type="subcellular location">
    <subcellularLocation>
        <location evidence="10">Mitochondrion inner membrane</location>
        <topology evidence="10">Multi-pass membrane protein</topology>
    </subcellularLocation>
</comment>
<feature type="coiled-coil region" evidence="11">
    <location>
        <begin position="155"/>
        <end position="182"/>
    </location>
</feature>
<dbReference type="AlphaFoldDB" id="A0A0A8L492"/>
<evidence type="ECO:0000313" key="12">
    <source>
        <dbReference type="EMBL" id="CDO93016.1"/>
    </source>
</evidence>
<keyword evidence="13" id="KW-1185">Reference proteome</keyword>
<dbReference type="GO" id="GO:0005743">
    <property type="term" value="C:mitochondrial inner membrane"/>
    <property type="evidence" value="ECO:0007669"/>
    <property type="project" value="UniProtKB-SubCell"/>
</dbReference>
<protein>
    <recommendedName>
        <fullName evidence="10">Sensitive to high expression protein 9, mitochondrial</fullName>
    </recommendedName>
</protein>